<accession>A0ABW3LKC1</accession>
<comment type="caution">
    <text evidence="1">The sequence shown here is derived from an EMBL/GenBank/DDBJ whole genome shotgun (WGS) entry which is preliminary data.</text>
</comment>
<name>A0ABW3LKC1_9BACI</name>
<dbReference type="SUPFAM" id="SSF55961">
    <property type="entry name" value="Bet v1-like"/>
    <property type="match status" value="1"/>
</dbReference>
<dbReference type="Proteomes" id="UP001597040">
    <property type="component" value="Unassembled WGS sequence"/>
</dbReference>
<evidence type="ECO:0000313" key="2">
    <source>
        <dbReference type="Proteomes" id="UP001597040"/>
    </source>
</evidence>
<gene>
    <name evidence="1" type="ORF">ACFQ3N_07545</name>
</gene>
<evidence type="ECO:0000313" key="1">
    <source>
        <dbReference type="EMBL" id="MFD1038263.1"/>
    </source>
</evidence>
<keyword evidence="2" id="KW-1185">Reference proteome</keyword>
<sequence length="150" mass="17706">MKQWSKDTEINAPINNVWELFNGSLEDMQKIMPNVVENTPITETVEGVGSVFRQKYQEGKRVQEYDVETLIYTDQPDYKELKIGFTLARLSEITAHYELRKIDDETTFFRYTTTNRPLKWLLRILMPLVGDRVVVKFVDRVKRVAEEDNE</sequence>
<dbReference type="Gene3D" id="3.30.530.20">
    <property type="match status" value="1"/>
</dbReference>
<reference evidence="2" key="1">
    <citation type="journal article" date="2019" name="Int. J. Syst. Evol. Microbiol.">
        <title>The Global Catalogue of Microorganisms (GCM) 10K type strain sequencing project: providing services to taxonomists for standard genome sequencing and annotation.</title>
        <authorList>
            <consortium name="The Broad Institute Genomics Platform"/>
            <consortium name="The Broad Institute Genome Sequencing Center for Infectious Disease"/>
            <person name="Wu L."/>
            <person name="Ma J."/>
        </authorList>
    </citation>
    <scope>NUCLEOTIDE SEQUENCE [LARGE SCALE GENOMIC DNA]</scope>
    <source>
        <strain evidence="2">CCUG 56754</strain>
    </source>
</reference>
<proteinExistence type="predicted"/>
<organism evidence="1 2">
    <name type="scientific">Virgibacillus byunsanensis</name>
    <dbReference type="NCBI Taxonomy" id="570945"/>
    <lineage>
        <taxon>Bacteria</taxon>
        <taxon>Bacillati</taxon>
        <taxon>Bacillota</taxon>
        <taxon>Bacilli</taxon>
        <taxon>Bacillales</taxon>
        <taxon>Bacillaceae</taxon>
        <taxon>Virgibacillus</taxon>
    </lineage>
</organism>
<dbReference type="RefSeq" id="WP_390361075.1">
    <property type="nucleotide sequence ID" value="NZ_JBHTKJ010000016.1"/>
</dbReference>
<dbReference type="InterPro" id="IPR023393">
    <property type="entry name" value="START-like_dom_sf"/>
</dbReference>
<dbReference type="EMBL" id="JBHTKJ010000016">
    <property type="protein sequence ID" value="MFD1038263.1"/>
    <property type="molecule type" value="Genomic_DNA"/>
</dbReference>
<dbReference type="CDD" id="cd07812">
    <property type="entry name" value="SRPBCC"/>
    <property type="match status" value="1"/>
</dbReference>
<protein>
    <submittedName>
        <fullName evidence="1">SRPBCC family protein</fullName>
    </submittedName>
</protein>